<keyword evidence="11" id="KW-1185">Reference proteome</keyword>
<dbReference type="Proteomes" id="UP000516028">
    <property type="component" value="Chromosome"/>
</dbReference>
<dbReference type="EC" id="2.4.1.15" evidence="4 9"/>
<dbReference type="PANTHER" id="PTHR10788:SF106">
    <property type="entry name" value="BCDNA.GH08860"/>
    <property type="match status" value="1"/>
</dbReference>
<evidence type="ECO:0000256" key="9">
    <source>
        <dbReference type="RuleBase" id="RU362045"/>
    </source>
</evidence>
<protein>
    <recommendedName>
        <fullName evidence="5 9">Trehalose-6-phosphate synthase</fullName>
        <ecNumber evidence="4 9">2.4.1.15</ecNumber>
    </recommendedName>
    <alternativeName>
        <fullName evidence="9">Osmoregulatory trehalose synthesis protein A</fullName>
    </alternativeName>
    <alternativeName>
        <fullName evidence="9">UDP-glucose-glucosephosphate glucosyltransferase</fullName>
    </alternativeName>
</protein>
<dbReference type="InterPro" id="IPR012766">
    <property type="entry name" value="Trehalose_OtsA"/>
</dbReference>
<dbReference type="SUPFAM" id="SSF53756">
    <property type="entry name" value="UDP-Glycosyltransferase/glycogen phosphorylase"/>
    <property type="match status" value="1"/>
</dbReference>
<dbReference type="Gene3D" id="3.40.50.2000">
    <property type="entry name" value="Glycogen Phosphorylase B"/>
    <property type="match status" value="2"/>
</dbReference>
<dbReference type="RefSeq" id="WP_187725977.1">
    <property type="nucleotide sequence ID" value="NZ_CP060783.1"/>
</dbReference>
<evidence type="ECO:0000256" key="8">
    <source>
        <dbReference type="ARBA" id="ARBA00048039"/>
    </source>
</evidence>
<dbReference type="GO" id="GO:0003825">
    <property type="term" value="F:alpha,alpha-trehalose-phosphate synthase (UDP-forming) activity"/>
    <property type="evidence" value="ECO:0007669"/>
    <property type="project" value="UniProtKB-UniRule"/>
</dbReference>
<dbReference type="CDD" id="cd03788">
    <property type="entry name" value="GT20_TPS"/>
    <property type="match status" value="1"/>
</dbReference>
<keyword evidence="6 9" id="KW-0328">Glycosyltransferase</keyword>
<dbReference type="AlphaFoldDB" id="A0A7H0GQA8"/>
<evidence type="ECO:0000256" key="3">
    <source>
        <dbReference type="ARBA" id="ARBA00011881"/>
    </source>
</evidence>
<comment type="similarity">
    <text evidence="2 9">Belongs to the glycosyltransferase 20 family.</text>
</comment>
<dbReference type="NCBIfam" id="TIGR02400">
    <property type="entry name" value="trehalose_OtsA"/>
    <property type="match status" value="1"/>
</dbReference>
<proteinExistence type="inferred from homology"/>
<dbReference type="Pfam" id="PF00982">
    <property type="entry name" value="Glyco_transf_20"/>
    <property type="match status" value="1"/>
</dbReference>
<evidence type="ECO:0000256" key="7">
    <source>
        <dbReference type="ARBA" id="ARBA00022679"/>
    </source>
</evidence>
<dbReference type="UniPathway" id="UPA00299"/>
<comment type="subunit">
    <text evidence="3 9">Homotetramer.</text>
</comment>
<dbReference type="PANTHER" id="PTHR10788">
    <property type="entry name" value="TREHALOSE-6-PHOSPHATE SYNTHASE"/>
    <property type="match status" value="1"/>
</dbReference>
<evidence type="ECO:0000256" key="4">
    <source>
        <dbReference type="ARBA" id="ARBA00012538"/>
    </source>
</evidence>
<dbReference type="InterPro" id="IPR001830">
    <property type="entry name" value="Glyco_trans_20"/>
</dbReference>
<comment type="function">
    <text evidence="9">Probably involved in the osmoprotection via the biosynthesis of trehalose. Catalyzes the transfer of glucose from UDP-alpha-D-glucose (UDP-Glc) to D-glucose 6-phosphate (Glc-6-P) to form trehalose-6-phosphate. Acts with retention of the anomeric configuration of the UDP-sugar donor.</text>
</comment>
<dbReference type="EMBL" id="CP060783">
    <property type="protein sequence ID" value="QNP50474.1"/>
    <property type="molecule type" value="Genomic_DNA"/>
</dbReference>
<sequence length="465" mass="52480">MSRLVVVSNRLADPRKPAAGGLAVALGESLQESGGLWFGWSGNVIDEAPTGGGEVHTRSSGNVTLATIDLGRDDYETYYEGYSNSVLWPVFHYRLDLADFNTRYLAGYRRVNALFARQLRPMLRDDDIIWVHDYHLIPLAAELRALGCRQRIGFFLHVPLPPSLILAAIPQHEWLMRSLFAYDLVGLQSEADVNHCMRYMTTETGATLQPDQRVSVAGASVQIMAFPIGIDVEEFRQLGRSSEAQNTYERLRSEYSRRQLLLGIDRLDYSKGIPQRVRAFRELLERYPDNVRSATLLMIASPSRDAVNAYADLRQELEGLCGAINGDFGDIEWMPVRYIHRTVARKRVPGLCRASRVALVTPLRDGMNLVAKEYVVAQDPDDPGVLVLSRFAGAAEQLRDALLVNPYDTQGMAEGIQIALHMPLEERRRRHRALLENVERFDIHWWRESFLRALQRSSQTSASAA</sequence>
<dbReference type="KEGG" id="daer:H9K75_09265"/>
<evidence type="ECO:0000256" key="5">
    <source>
        <dbReference type="ARBA" id="ARBA00018539"/>
    </source>
</evidence>
<evidence type="ECO:0000313" key="11">
    <source>
        <dbReference type="Proteomes" id="UP000516028"/>
    </source>
</evidence>
<name>A0A7H0GQA8_9BURK</name>
<evidence type="ECO:0000256" key="6">
    <source>
        <dbReference type="ARBA" id="ARBA00022676"/>
    </source>
</evidence>
<keyword evidence="7 9" id="KW-0808">Transferase</keyword>
<reference evidence="10 11" key="1">
    <citation type="submission" date="2020-08" db="EMBL/GenBank/DDBJ databases">
        <title>Genome sequence of Diaphorobacter aerolatus KACC 16536T.</title>
        <authorList>
            <person name="Hyun D.-W."/>
            <person name="Bae J.-W."/>
        </authorList>
    </citation>
    <scope>NUCLEOTIDE SEQUENCE [LARGE SCALE GENOMIC DNA]</scope>
    <source>
        <strain evidence="10 11">KACC 16536</strain>
    </source>
</reference>
<comment type="pathway">
    <text evidence="1 9">Glycan biosynthesis; trehalose biosynthesis.</text>
</comment>
<evidence type="ECO:0000256" key="2">
    <source>
        <dbReference type="ARBA" id="ARBA00008799"/>
    </source>
</evidence>
<accession>A0A7H0GQA8</accession>
<evidence type="ECO:0000313" key="10">
    <source>
        <dbReference type="EMBL" id="QNP50474.1"/>
    </source>
</evidence>
<evidence type="ECO:0000256" key="1">
    <source>
        <dbReference type="ARBA" id="ARBA00005199"/>
    </source>
</evidence>
<gene>
    <name evidence="10" type="primary">otsA</name>
    <name evidence="10" type="ORF">H9K75_09265</name>
</gene>
<comment type="catalytic activity">
    <reaction evidence="8 9">
        <text>D-glucose 6-phosphate + UDP-alpha-D-glucose = alpha,alpha-trehalose 6-phosphate + UDP + H(+)</text>
        <dbReference type="Rhea" id="RHEA:18889"/>
        <dbReference type="ChEBI" id="CHEBI:15378"/>
        <dbReference type="ChEBI" id="CHEBI:58223"/>
        <dbReference type="ChEBI" id="CHEBI:58429"/>
        <dbReference type="ChEBI" id="CHEBI:58885"/>
        <dbReference type="ChEBI" id="CHEBI:61548"/>
        <dbReference type="EC" id="2.4.1.15"/>
    </reaction>
</comment>
<dbReference type="GO" id="GO:0005992">
    <property type="term" value="P:trehalose biosynthetic process"/>
    <property type="evidence" value="ECO:0007669"/>
    <property type="project" value="UniProtKB-UniRule"/>
</dbReference>
<organism evidence="10 11">
    <name type="scientific">Diaphorobacter aerolatus</name>
    <dbReference type="NCBI Taxonomy" id="1288495"/>
    <lineage>
        <taxon>Bacteria</taxon>
        <taxon>Pseudomonadati</taxon>
        <taxon>Pseudomonadota</taxon>
        <taxon>Betaproteobacteria</taxon>
        <taxon>Burkholderiales</taxon>
        <taxon>Comamonadaceae</taxon>
        <taxon>Diaphorobacter</taxon>
    </lineage>
</organism>